<feature type="transmembrane region" description="Helical" evidence="5">
    <location>
        <begin position="127"/>
        <end position="144"/>
    </location>
</feature>
<dbReference type="RefSeq" id="WP_167488791.1">
    <property type="nucleotide sequence ID" value="NZ_CP046173.1"/>
</dbReference>
<organism evidence="7 8">
    <name type="scientific">Nocardia terpenica</name>
    <dbReference type="NCBI Taxonomy" id="455432"/>
    <lineage>
        <taxon>Bacteria</taxon>
        <taxon>Bacillati</taxon>
        <taxon>Actinomycetota</taxon>
        <taxon>Actinomycetes</taxon>
        <taxon>Mycobacteriales</taxon>
        <taxon>Nocardiaceae</taxon>
        <taxon>Nocardia</taxon>
    </lineage>
</organism>
<proteinExistence type="predicted"/>
<keyword evidence="3 5" id="KW-1133">Transmembrane helix</keyword>
<dbReference type="GO" id="GO:0008610">
    <property type="term" value="P:lipid biosynthetic process"/>
    <property type="evidence" value="ECO:0007669"/>
    <property type="project" value="InterPro"/>
</dbReference>
<dbReference type="GO" id="GO:0016020">
    <property type="term" value="C:membrane"/>
    <property type="evidence" value="ECO:0007669"/>
    <property type="project" value="UniProtKB-SubCell"/>
</dbReference>
<dbReference type="GO" id="GO:0005506">
    <property type="term" value="F:iron ion binding"/>
    <property type="evidence" value="ECO:0007669"/>
    <property type="project" value="InterPro"/>
</dbReference>
<feature type="transmembrane region" description="Helical" evidence="5">
    <location>
        <begin position="36"/>
        <end position="58"/>
    </location>
</feature>
<gene>
    <name evidence="7" type="ORF">F6W96_27340</name>
</gene>
<dbReference type="Pfam" id="PF04116">
    <property type="entry name" value="FA_hydroxylase"/>
    <property type="match status" value="1"/>
</dbReference>
<feature type="transmembrane region" description="Helical" evidence="5">
    <location>
        <begin position="70"/>
        <end position="90"/>
    </location>
</feature>
<keyword evidence="4 5" id="KW-0472">Membrane</keyword>
<evidence type="ECO:0000256" key="3">
    <source>
        <dbReference type="ARBA" id="ARBA00022989"/>
    </source>
</evidence>
<dbReference type="AlphaFoldDB" id="A0A6G9Z7K4"/>
<evidence type="ECO:0000256" key="5">
    <source>
        <dbReference type="SAM" id="Phobius"/>
    </source>
</evidence>
<evidence type="ECO:0000256" key="1">
    <source>
        <dbReference type="ARBA" id="ARBA00004370"/>
    </source>
</evidence>
<dbReference type="PANTHER" id="PTHR11863">
    <property type="entry name" value="STEROL DESATURASE"/>
    <property type="match status" value="1"/>
</dbReference>
<feature type="transmembrane region" description="Helical" evidence="5">
    <location>
        <begin position="6"/>
        <end position="24"/>
    </location>
</feature>
<protein>
    <recommendedName>
        <fullName evidence="6">Fatty acid hydroxylase domain-containing protein</fullName>
    </recommendedName>
</protein>
<keyword evidence="2 5" id="KW-0812">Transmembrane</keyword>
<dbReference type="Proteomes" id="UP000500953">
    <property type="component" value="Chromosome"/>
</dbReference>
<evidence type="ECO:0000313" key="7">
    <source>
        <dbReference type="EMBL" id="QIS21498.1"/>
    </source>
</evidence>
<evidence type="ECO:0000259" key="6">
    <source>
        <dbReference type="Pfam" id="PF04116"/>
    </source>
</evidence>
<accession>A0A6G9Z7K4</accession>
<evidence type="ECO:0000256" key="2">
    <source>
        <dbReference type="ARBA" id="ARBA00022692"/>
    </source>
</evidence>
<dbReference type="InterPro" id="IPR050307">
    <property type="entry name" value="Sterol_Desaturase_Related"/>
</dbReference>
<dbReference type="GO" id="GO:0016491">
    <property type="term" value="F:oxidoreductase activity"/>
    <property type="evidence" value="ECO:0007669"/>
    <property type="project" value="InterPro"/>
</dbReference>
<comment type="subcellular location">
    <subcellularLocation>
        <location evidence="1">Membrane</location>
    </subcellularLocation>
</comment>
<reference evidence="7 8" key="1">
    <citation type="journal article" date="2019" name="ACS Chem. Biol.">
        <title>Identification and Mobilization of a Cryptic Antibiotic Biosynthesis Gene Locus from a Human-Pathogenic Nocardia Isolate.</title>
        <authorList>
            <person name="Herisse M."/>
            <person name="Ishida K."/>
            <person name="Porter J.L."/>
            <person name="Howden B."/>
            <person name="Hertweck C."/>
            <person name="Stinear T.P."/>
            <person name="Pidot S.J."/>
        </authorList>
    </citation>
    <scope>NUCLEOTIDE SEQUENCE [LARGE SCALE GENOMIC DNA]</scope>
    <source>
        <strain evidence="7 8">AUSMDU00012715</strain>
    </source>
</reference>
<sequence>MTVLIEAAWLIVLAVLEIVAMQWRRLVHGQVRKFRNLAFAVVNHAVIPVVSVSMAHLLTPRIGTHWVAGLPVVVGVAVTVVVLDFAGYWFHRFSHRNLFLWRFHQIHHLDEDFDATTGARVHTIEGFLHHVILLVLVVVLGVPASYFTGFVTLSFLIALFHHANIAIPARTERVLRLVLFTPALHVPHHHEDIANTDTNFGFIFPWWDRMFGTYNTVARTSEWRIGLDYSHDLPLHRLLVQPFLPRQLKETAPAPAAVSAGVGKDAAAC</sequence>
<evidence type="ECO:0000256" key="4">
    <source>
        <dbReference type="ARBA" id="ARBA00023136"/>
    </source>
</evidence>
<dbReference type="EMBL" id="CP046173">
    <property type="protein sequence ID" value="QIS21498.1"/>
    <property type="molecule type" value="Genomic_DNA"/>
</dbReference>
<dbReference type="InterPro" id="IPR006694">
    <property type="entry name" value="Fatty_acid_hydroxylase"/>
</dbReference>
<evidence type="ECO:0000313" key="8">
    <source>
        <dbReference type="Proteomes" id="UP000500953"/>
    </source>
</evidence>
<name>A0A6G9Z7K4_9NOCA</name>
<feature type="domain" description="Fatty acid hydroxylase" evidence="6">
    <location>
        <begin position="77"/>
        <end position="213"/>
    </location>
</feature>